<evidence type="ECO:0000256" key="1">
    <source>
        <dbReference type="SAM" id="MobiDB-lite"/>
    </source>
</evidence>
<dbReference type="OMA" id="TSIYPYP"/>
<organism evidence="3 4">
    <name type="scientific">Dothistroma septosporum (strain NZE10 / CBS 128990)</name>
    <name type="common">Red band needle blight fungus</name>
    <name type="synonym">Mycosphaerella pini</name>
    <dbReference type="NCBI Taxonomy" id="675120"/>
    <lineage>
        <taxon>Eukaryota</taxon>
        <taxon>Fungi</taxon>
        <taxon>Dikarya</taxon>
        <taxon>Ascomycota</taxon>
        <taxon>Pezizomycotina</taxon>
        <taxon>Dothideomycetes</taxon>
        <taxon>Dothideomycetidae</taxon>
        <taxon>Mycosphaerellales</taxon>
        <taxon>Mycosphaerellaceae</taxon>
        <taxon>Dothistroma</taxon>
    </lineage>
</organism>
<keyword evidence="2" id="KW-1133">Transmembrane helix</keyword>
<dbReference type="AlphaFoldDB" id="M2XIL8"/>
<reference evidence="3 4" key="2">
    <citation type="journal article" date="2012" name="PLoS Pathog.">
        <title>Diverse lifestyles and strategies of plant pathogenesis encoded in the genomes of eighteen Dothideomycetes fungi.</title>
        <authorList>
            <person name="Ohm R.A."/>
            <person name="Feau N."/>
            <person name="Henrissat B."/>
            <person name="Schoch C.L."/>
            <person name="Horwitz B.A."/>
            <person name="Barry K.W."/>
            <person name="Condon B.J."/>
            <person name="Copeland A.C."/>
            <person name="Dhillon B."/>
            <person name="Glaser F."/>
            <person name="Hesse C.N."/>
            <person name="Kosti I."/>
            <person name="LaButti K."/>
            <person name="Lindquist E.A."/>
            <person name="Lucas S."/>
            <person name="Salamov A.A."/>
            <person name="Bradshaw R.E."/>
            <person name="Ciuffetti L."/>
            <person name="Hamelin R.C."/>
            <person name="Kema G.H.J."/>
            <person name="Lawrence C."/>
            <person name="Scott J.A."/>
            <person name="Spatafora J.W."/>
            <person name="Turgeon B.G."/>
            <person name="de Wit P.J.G.M."/>
            <person name="Zhong S."/>
            <person name="Goodwin S.B."/>
            <person name="Grigoriev I.V."/>
        </authorList>
    </citation>
    <scope>NUCLEOTIDE SEQUENCE [LARGE SCALE GENOMIC DNA]</scope>
    <source>
        <strain evidence="4">NZE10 / CBS 128990</strain>
    </source>
</reference>
<evidence type="ECO:0000256" key="2">
    <source>
        <dbReference type="SAM" id="Phobius"/>
    </source>
</evidence>
<dbReference type="Proteomes" id="UP000016933">
    <property type="component" value="Unassembled WGS sequence"/>
</dbReference>
<name>M2XIL8_DOTSN</name>
<evidence type="ECO:0000313" key="4">
    <source>
        <dbReference type="Proteomes" id="UP000016933"/>
    </source>
</evidence>
<dbReference type="OrthoDB" id="10407237at2759"/>
<proteinExistence type="predicted"/>
<feature type="compositionally biased region" description="Polar residues" evidence="1">
    <location>
        <begin position="88"/>
        <end position="103"/>
    </location>
</feature>
<keyword evidence="2" id="KW-0812">Transmembrane</keyword>
<accession>M2XIL8</accession>
<reference evidence="4" key="1">
    <citation type="journal article" date="2012" name="PLoS Genet.">
        <title>The genomes of the fungal plant pathogens Cladosporium fulvum and Dothistroma septosporum reveal adaptation to different hosts and lifestyles but also signatures of common ancestry.</title>
        <authorList>
            <person name="de Wit P.J.G.M."/>
            <person name="van der Burgt A."/>
            <person name="Oekmen B."/>
            <person name="Stergiopoulos I."/>
            <person name="Abd-Elsalam K.A."/>
            <person name="Aerts A.L."/>
            <person name="Bahkali A.H."/>
            <person name="Beenen H.G."/>
            <person name="Chettri P."/>
            <person name="Cox M.P."/>
            <person name="Datema E."/>
            <person name="de Vries R.P."/>
            <person name="Dhillon B."/>
            <person name="Ganley A.R."/>
            <person name="Griffiths S.A."/>
            <person name="Guo Y."/>
            <person name="Hamelin R.C."/>
            <person name="Henrissat B."/>
            <person name="Kabir M.S."/>
            <person name="Jashni M.K."/>
            <person name="Kema G."/>
            <person name="Klaubauf S."/>
            <person name="Lapidus A."/>
            <person name="Levasseur A."/>
            <person name="Lindquist E."/>
            <person name="Mehrabi R."/>
            <person name="Ohm R.A."/>
            <person name="Owen T.J."/>
            <person name="Salamov A."/>
            <person name="Schwelm A."/>
            <person name="Schijlen E."/>
            <person name="Sun H."/>
            <person name="van den Burg H.A."/>
            <person name="van Ham R.C.H.J."/>
            <person name="Zhang S."/>
            <person name="Goodwin S.B."/>
            <person name="Grigoriev I.V."/>
            <person name="Collemare J."/>
            <person name="Bradshaw R.E."/>
        </authorList>
    </citation>
    <scope>NUCLEOTIDE SEQUENCE [LARGE SCALE GENOMIC DNA]</scope>
    <source>
        <strain evidence="4">NZE10 / CBS 128990</strain>
    </source>
</reference>
<sequence length="159" mass="16939">MPTPETAAHQTGKAQPKGFFARLLPSKQAQGVVLVAVGGALLWTSIYPYPVKSRTGNPFETPGTQNVQNRFISAGAKDDHQSAVATPLGSQGDVSTPRVQDNKSAMAVSARLKARQMDIGHEESHPNPWKKDDAGPGGAIFPTRPPTATQQSWGETKPE</sequence>
<feature type="region of interest" description="Disordered" evidence="1">
    <location>
        <begin position="77"/>
        <end position="159"/>
    </location>
</feature>
<feature type="compositionally biased region" description="Basic and acidic residues" evidence="1">
    <location>
        <begin position="115"/>
        <end position="134"/>
    </location>
</feature>
<feature type="transmembrane region" description="Helical" evidence="2">
    <location>
        <begin position="29"/>
        <end position="49"/>
    </location>
</feature>
<keyword evidence="2" id="KW-0472">Membrane</keyword>
<feature type="compositionally biased region" description="Polar residues" evidence="1">
    <location>
        <begin position="146"/>
        <end position="159"/>
    </location>
</feature>
<evidence type="ECO:0000313" key="3">
    <source>
        <dbReference type="EMBL" id="EME39302.1"/>
    </source>
</evidence>
<gene>
    <name evidence="3" type="ORF">DOTSEDRAFT_28471</name>
</gene>
<dbReference type="HOGENOM" id="CLU_1660708_0_0_1"/>
<protein>
    <submittedName>
        <fullName evidence="3">Uncharacterized protein</fullName>
    </submittedName>
</protein>
<dbReference type="EMBL" id="KB446545">
    <property type="protein sequence ID" value="EME39302.1"/>
    <property type="molecule type" value="Genomic_DNA"/>
</dbReference>
<keyword evidence="4" id="KW-1185">Reference proteome</keyword>